<evidence type="ECO:0000259" key="1">
    <source>
        <dbReference type="Pfam" id="PF17921"/>
    </source>
</evidence>
<dbReference type="PANTHER" id="PTHR37984">
    <property type="entry name" value="PROTEIN CBG26694"/>
    <property type="match status" value="1"/>
</dbReference>
<gene>
    <name evidence="2" type="ORF">O181_130450</name>
</gene>
<accession>A0A9Q3QAZ9</accession>
<reference evidence="2" key="1">
    <citation type="submission" date="2021-03" db="EMBL/GenBank/DDBJ databases">
        <title>Draft genome sequence of rust myrtle Austropuccinia psidii MF-1, a brazilian biotype.</title>
        <authorList>
            <person name="Quecine M.C."/>
            <person name="Pachon D.M.R."/>
            <person name="Bonatelli M.L."/>
            <person name="Correr F.H."/>
            <person name="Franceschini L.M."/>
            <person name="Leite T.F."/>
            <person name="Margarido G.R.A."/>
            <person name="Almeida C.A."/>
            <person name="Ferrarezi J.A."/>
            <person name="Labate C.A."/>
        </authorList>
    </citation>
    <scope>NUCLEOTIDE SEQUENCE</scope>
    <source>
        <strain evidence="2">MF-1</strain>
    </source>
</reference>
<protein>
    <recommendedName>
        <fullName evidence="1">Integrase zinc-binding domain-containing protein</fullName>
    </recommendedName>
</protein>
<dbReference type="PANTHER" id="PTHR37984:SF5">
    <property type="entry name" value="PROTEIN NYNRIN-LIKE"/>
    <property type="match status" value="1"/>
</dbReference>
<dbReference type="Gene3D" id="1.10.340.70">
    <property type="match status" value="1"/>
</dbReference>
<proteinExistence type="predicted"/>
<organism evidence="2 3">
    <name type="scientific">Austropuccinia psidii MF-1</name>
    <dbReference type="NCBI Taxonomy" id="1389203"/>
    <lineage>
        <taxon>Eukaryota</taxon>
        <taxon>Fungi</taxon>
        <taxon>Dikarya</taxon>
        <taxon>Basidiomycota</taxon>
        <taxon>Pucciniomycotina</taxon>
        <taxon>Pucciniomycetes</taxon>
        <taxon>Pucciniales</taxon>
        <taxon>Sphaerophragmiaceae</taxon>
        <taxon>Austropuccinia</taxon>
    </lineage>
</organism>
<keyword evidence="3" id="KW-1185">Reference proteome</keyword>
<dbReference type="SUPFAM" id="SSF53098">
    <property type="entry name" value="Ribonuclease H-like"/>
    <property type="match status" value="1"/>
</dbReference>
<dbReference type="InterPro" id="IPR041588">
    <property type="entry name" value="Integrase_H2C2"/>
</dbReference>
<evidence type="ECO:0000313" key="3">
    <source>
        <dbReference type="Proteomes" id="UP000765509"/>
    </source>
</evidence>
<dbReference type="Pfam" id="PF17921">
    <property type="entry name" value="Integrase_H2C2"/>
    <property type="match status" value="1"/>
</dbReference>
<comment type="caution">
    <text evidence="2">The sequence shown here is derived from an EMBL/GenBank/DDBJ whole genome shotgun (WGS) entry which is preliminary data.</text>
</comment>
<dbReference type="InterPro" id="IPR012337">
    <property type="entry name" value="RNaseH-like_sf"/>
</dbReference>
<dbReference type="Gene3D" id="3.30.420.10">
    <property type="entry name" value="Ribonuclease H-like superfamily/Ribonuclease H"/>
    <property type="match status" value="1"/>
</dbReference>
<evidence type="ECO:0000313" key="2">
    <source>
        <dbReference type="EMBL" id="MBW0590735.1"/>
    </source>
</evidence>
<sequence length="266" mass="31048">MGHLSEDRTKERVTSTAWWPKWEQELSEYISTCERCPKANKKHGKKYGLLQHIEEPKHPWEAINNDWVTGVVPGGKENFNACLIMVERFRKSVSDRDPKLTSQFWTNRFYILGTKLAFSKAYHSQTDGLAETMIQTMEDILRRFCACGMEYKDHEGYTHDWVSLQPAVQMAYNTSQHSTTGKIPSLVEKRWNPLFPLDHFKKNVLTTRPTTKDFHDMWKKSCDTAAKCMAEAKEYNKQRWNKSLMELDFKEGDQVSVSTLNLNNLK</sequence>
<dbReference type="GO" id="GO:0003676">
    <property type="term" value="F:nucleic acid binding"/>
    <property type="evidence" value="ECO:0007669"/>
    <property type="project" value="InterPro"/>
</dbReference>
<dbReference type="InterPro" id="IPR050951">
    <property type="entry name" value="Retrovirus_Pol_polyprotein"/>
</dbReference>
<dbReference type="Proteomes" id="UP000765509">
    <property type="component" value="Unassembled WGS sequence"/>
</dbReference>
<dbReference type="OrthoDB" id="4360000at2759"/>
<feature type="domain" description="Integrase zinc-binding" evidence="1">
    <location>
        <begin position="2"/>
        <end position="41"/>
    </location>
</feature>
<name>A0A9Q3QAZ9_9BASI</name>
<dbReference type="InterPro" id="IPR036397">
    <property type="entry name" value="RNaseH_sf"/>
</dbReference>
<dbReference type="AlphaFoldDB" id="A0A9Q3QAZ9"/>
<dbReference type="EMBL" id="AVOT02139757">
    <property type="protein sequence ID" value="MBW0590735.1"/>
    <property type="molecule type" value="Genomic_DNA"/>
</dbReference>